<protein>
    <submittedName>
        <fullName evidence="1">Uncharacterized protein</fullName>
    </submittedName>
</protein>
<name>A0A0B6YDW0_9EUPU</name>
<evidence type="ECO:0000313" key="1">
    <source>
        <dbReference type="EMBL" id="CEK54363.1"/>
    </source>
</evidence>
<dbReference type="AlphaFoldDB" id="A0A0B6YDW0"/>
<reference evidence="1" key="1">
    <citation type="submission" date="2014-12" db="EMBL/GenBank/DDBJ databases">
        <title>Insight into the proteome of Arion vulgaris.</title>
        <authorList>
            <person name="Aradska J."/>
            <person name="Bulat T."/>
            <person name="Smidak R."/>
            <person name="Sarate P."/>
            <person name="Gangsoo J."/>
            <person name="Sialana F."/>
            <person name="Bilban M."/>
            <person name="Lubec G."/>
        </authorList>
    </citation>
    <scope>NUCLEOTIDE SEQUENCE</scope>
    <source>
        <tissue evidence="1">Skin</tissue>
    </source>
</reference>
<accession>A0A0B6YDW0</accession>
<gene>
    <name evidence="1" type="primary">ORF22597</name>
</gene>
<feature type="non-terminal residue" evidence="1">
    <location>
        <position position="1"/>
    </location>
</feature>
<dbReference type="EMBL" id="HACG01007498">
    <property type="protein sequence ID" value="CEK54363.1"/>
    <property type="molecule type" value="Transcribed_RNA"/>
</dbReference>
<proteinExistence type="predicted"/>
<sequence>YGALKEEEEEVLEAWRLRSDLALATIKQIFPNLESLDTHFQLGECELDCGEFNTVHMCVN</sequence>
<organism evidence="1">
    <name type="scientific">Arion vulgaris</name>
    <dbReference type="NCBI Taxonomy" id="1028688"/>
    <lineage>
        <taxon>Eukaryota</taxon>
        <taxon>Metazoa</taxon>
        <taxon>Spiralia</taxon>
        <taxon>Lophotrochozoa</taxon>
        <taxon>Mollusca</taxon>
        <taxon>Gastropoda</taxon>
        <taxon>Heterobranchia</taxon>
        <taxon>Euthyneura</taxon>
        <taxon>Panpulmonata</taxon>
        <taxon>Eupulmonata</taxon>
        <taxon>Stylommatophora</taxon>
        <taxon>Helicina</taxon>
        <taxon>Arionoidea</taxon>
        <taxon>Arionidae</taxon>
        <taxon>Arion</taxon>
    </lineage>
</organism>